<dbReference type="GO" id="GO:0016887">
    <property type="term" value="F:ATP hydrolysis activity"/>
    <property type="evidence" value="ECO:0007669"/>
    <property type="project" value="InterPro"/>
</dbReference>
<dbReference type="KEGG" id="aaxa:NCTC10138_00559"/>
<reference evidence="12 13" key="1">
    <citation type="submission" date="2019-01" db="EMBL/GenBank/DDBJ databases">
        <authorList>
            <consortium name="Pathogen Informatics"/>
        </authorList>
    </citation>
    <scope>NUCLEOTIDE SEQUENCE [LARGE SCALE GENOMIC DNA]</scope>
    <source>
        <strain evidence="12 13">NCTC10138</strain>
    </source>
</reference>
<keyword evidence="13" id="KW-1185">Reference proteome</keyword>
<dbReference type="EC" id="3.6.3.-" evidence="12"/>
<dbReference type="Pfam" id="PF02687">
    <property type="entry name" value="FtsX"/>
    <property type="match status" value="1"/>
</dbReference>
<dbReference type="RefSeq" id="WP_129747456.1">
    <property type="nucleotide sequence ID" value="NZ_LR215048.1"/>
</dbReference>
<dbReference type="Pfam" id="PF00005">
    <property type="entry name" value="ABC_tran"/>
    <property type="match status" value="1"/>
</dbReference>
<comment type="subcellular location">
    <subcellularLocation>
        <location evidence="1">Cell inner membrane</location>
        <topology evidence="1">Multi-pass membrane protein</topology>
    </subcellularLocation>
</comment>
<dbReference type="CDD" id="cd03255">
    <property type="entry name" value="ABC_MJ0796_LolCDE_FtsE"/>
    <property type="match status" value="1"/>
</dbReference>
<evidence type="ECO:0000256" key="2">
    <source>
        <dbReference type="ARBA" id="ARBA00022448"/>
    </source>
</evidence>
<dbReference type="STRING" id="1278311.GCA_000428705_01661"/>
<proteinExistence type="inferred from homology"/>
<organism evidence="12 13">
    <name type="scientific">Haploplasma axanthum</name>
    <name type="common">Acholeplasma axanthum</name>
    <dbReference type="NCBI Taxonomy" id="29552"/>
    <lineage>
        <taxon>Bacteria</taxon>
        <taxon>Bacillati</taxon>
        <taxon>Mycoplasmatota</taxon>
        <taxon>Mollicutes</taxon>
        <taxon>Acholeplasmatales</taxon>
        <taxon>Acholeplasmataceae</taxon>
        <taxon>Haploplasma</taxon>
    </lineage>
</organism>
<dbReference type="SUPFAM" id="SSF52540">
    <property type="entry name" value="P-loop containing nucleoside triphosphate hydrolases"/>
    <property type="match status" value="1"/>
</dbReference>
<dbReference type="PROSITE" id="PS00211">
    <property type="entry name" value="ABC_TRANSPORTER_1"/>
    <property type="match status" value="1"/>
</dbReference>
<keyword evidence="12" id="KW-0378">Hydrolase</keyword>
<dbReference type="PANTHER" id="PTHR42798">
    <property type="entry name" value="LIPOPROTEIN-RELEASING SYSTEM ATP-BINDING PROTEIN LOLD"/>
    <property type="match status" value="1"/>
</dbReference>
<feature type="domain" description="ABC transporter" evidence="11">
    <location>
        <begin position="2"/>
        <end position="236"/>
    </location>
</feature>
<dbReference type="OrthoDB" id="384179at2"/>
<evidence type="ECO:0000256" key="10">
    <source>
        <dbReference type="SAM" id="Phobius"/>
    </source>
</evidence>
<keyword evidence="8 10" id="KW-0472">Membrane</keyword>
<dbReference type="Gene3D" id="3.40.50.300">
    <property type="entry name" value="P-loop containing nucleotide triphosphate hydrolases"/>
    <property type="match status" value="1"/>
</dbReference>
<dbReference type="InterPro" id="IPR027417">
    <property type="entry name" value="P-loop_NTPase"/>
</dbReference>
<accession>A0A449BD06</accession>
<evidence type="ECO:0000256" key="4">
    <source>
        <dbReference type="ARBA" id="ARBA00022692"/>
    </source>
</evidence>
<keyword evidence="3" id="KW-1003">Cell membrane</keyword>
<protein>
    <submittedName>
        <fullName evidence="12">ABC transporter ATP-binding protein</fullName>
        <ecNumber evidence="12">3.6.3.-</ecNumber>
    </submittedName>
</protein>
<keyword evidence="4 10" id="KW-0812">Transmembrane</keyword>
<feature type="transmembrane region" description="Helical" evidence="10">
    <location>
        <begin position="257"/>
        <end position="274"/>
    </location>
</feature>
<keyword evidence="2" id="KW-0813">Transport</keyword>
<dbReference type="GO" id="GO:0005886">
    <property type="term" value="C:plasma membrane"/>
    <property type="evidence" value="ECO:0007669"/>
    <property type="project" value="UniProtKB-SubCell"/>
</dbReference>
<dbReference type="PANTHER" id="PTHR42798:SF4">
    <property type="entry name" value="ABC TRANSPORTER DOMAIN-CONTAINING PROTEIN"/>
    <property type="match status" value="1"/>
</dbReference>
<evidence type="ECO:0000259" key="11">
    <source>
        <dbReference type="PROSITE" id="PS50893"/>
    </source>
</evidence>
<dbReference type="GO" id="GO:0005524">
    <property type="term" value="F:ATP binding"/>
    <property type="evidence" value="ECO:0007669"/>
    <property type="project" value="UniProtKB-KW"/>
</dbReference>
<name>A0A449BD06_HAPAX</name>
<evidence type="ECO:0000313" key="13">
    <source>
        <dbReference type="Proteomes" id="UP000289841"/>
    </source>
</evidence>
<dbReference type="InterPro" id="IPR003439">
    <property type="entry name" value="ABC_transporter-like_ATP-bd"/>
</dbReference>
<feature type="transmembrane region" description="Helical" evidence="10">
    <location>
        <begin position="568"/>
        <end position="588"/>
    </location>
</feature>
<keyword evidence="7 10" id="KW-1133">Transmembrane helix</keyword>
<evidence type="ECO:0000313" key="12">
    <source>
        <dbReference type="EMBL" id="VEU80200.1"/>
    </source>
</evidence>
<evidence type="ECO:0000256" key="3">
    <source>
        <dbReference type="ARBA" id="ARBA00022475"/>
    </source>
</evidence>
<keyword evidence="6 12" id="KW-0067">ATP-binding</keyword>
<keyword evidence="5" id="KW-0547">Nucleotide-binding</keyword>
<feature type="transmembrane region" description="Helical" evidence="10">
    <location>
        <begin position="615"/>
        <end position="639"/>
    </location>
</feature>
<evidence type="ECO:0000256" key="6">
    <source>
        <dbReference type="ARBA" id="ARBA00022840"/>
    </source>
</evidence>
<evidence type="ECO:0000256" key="5">
    <source>
        <dbReference type="ARBA" id="ARBA00022741"/>
    </source>
</evidence>
<dbReference type="EMBL" id="LR215048">
    <property type="protein sequence ID" value="VEU80200.1"/>
    <property type="molecule type" value="Genomic_DNA"/>
</dbReference>
<feature type="transmembrane region" description="Helical" evidence="10">
    <location>
        <begin position="659"/>
        <end position="681"/>
    </location>
</feature>
<dbReference type="InterPro" id="IPR003838">
    <property type="entry name" value="ABC3_permease_C"/>
</dbReference>
<comment type="similarity">
    <text evidence="9">Belongs to the ABC transporter superfamily. Macrolide exporter (TC 3.A.1.122) family.</text>
</comment>
<gene>
    <name evidence="12" type="primary">macB_3</name>
    <name evidence="12" type="ORF">NCTC10138_00559</name>
</gene>
<dbReference type="PROSITE" id="PS50893">
    <property type="entry name" value="ABC_TRANSPORTER_2"/>
    <property type="match status" value="1"/>
</dbReference>
<dbReference type="InterPro" id="IPR017911">
    <property type="entry name" value="MacB-like_ATP-bd"/>
</dbReference>
<dbReference type="InterPro" id="IPR017871">
    <property type="entry name" value="ABC_transporter-like_CS"/>
</dbReference>
<dbReference type="InterPro" id="IPR003593">
    <property type="entry name" value="AAA+_ATPase"/>
</dbReference>
<evidence type="ECO:0000256" key="9">
    <source>
        <dbReference type="ARBA" id="ARBA00038388"/>
    </source>
</evidence>
<evidence type="ECO:0000256" key="1">
    <source>
        <dbReference type="ARBA" id="ARBA00004429"/>
    </source>
</evidence>
<dbReference type="SMART" id="SM00382">
    <property type="entry name" value="AAA"/>
    <property type="match status" value="1"/>
</dbReference>
<dbReference type="Proteomes" id="UP000289841">
    <property type="component" value="Chromosome"/>
</dbReference>
<evidence type="ECO:0000256" key="8">
    <source>
        <dbReference type="ARBA" id="ARBA00023136"/>
    </source>
</evidence>
<dbReference type="AlphaFoldDB" id="A0A449BD06"/>
<sequence length="698" mass="80136">MIKIENVVKNYKTKSVTVEALKNVSLEINSGMIFITGRSGSGKTTLLNLIGALDKYDSGSIKVDNKELKEMSSRELDDYRANEIGIIFQEYNLLENFSVKENINMPLLIQGIENENPIDEALRNVELEEMKNRKTNELSGGQRQRVAIARTIVKKPRIILADEPTGAVDSETAEIIFNCLKKLSETSLVIIASHDLESANKYADRIISFKDGRIVEDRVINDKNQSIVKKEEETAKLKNKEILKLALSFLFRKPKRLIMILLIFILSLTGIIISDTFGSSNTDKVLLNEMKKNDTRYLVYSQSFYTSDSNIESYMDDEDVNYLLQKIKYDGKIDYVYSFYDEVDYNYGALASSNNYYRIKEKGHIEIDNDFMSMYNFKLSAGRLPENDNEVVVTEYIYNKFQYYGYKEGNKSVKISTFDDLIDKDLYLTGRNDGFKIVGILDTLFNEKRYSKIRDKNFVDNGLKSQFLINSYESEMNSGIHNSLYFMNGYTKRFFGDYTNEAAYVRIIVPFSTSESNKLKLFVNEVKYPTIKDKYEKNNIVSVEYSIEKGLFTDVELLKNYFNLIIEITQIVSVVLIALITLLFIYYFNGLVDGRKKEIGILTAIGIKKAEVRKIFLIEALYIALLNIIMTLIVSLMILRIMNSFTTSTLGLSVEVFYISIRQIVFLVGFSILVIILGSYLPLKKISKKQLINLIRGK</sequence>
<evidence type="ECO:0000256" key="7">
    <source>
        <dbReference type="ARBA" id="ARBA00022989"/>
    </source>
</evidence>